<name>A0A8T0JGL6_PHAAN</name>
<dbReference type="Proteomes" id="UP000743370">
    <property type="component" value="Unassembled WGS sequence"/>
</dbReference>
<dbReference type="Gene3D" id="3.40.50.150">
    <property type="entry name" value="Vaccinia Virus protein VP39"/>
    <property type="match status" value="1"/>
</dbReference>
<comment type="caution">
    <text evidence="1">The sequence shown here is derived from an EMBL/GenBank/DDBJ whole genome shotgun (WGS) entry which is preliminary data.</text>
</comment>
<evidence type="ECO:0000313" key="2">
    <source>
        <dbReference type="Proteomes" id="UP000743370"/>
    </source>
</evidence>
<evidence type="ECO:0008006" key="3">
    <source>
        <dbReference type="Google" id="ProtNLM"/>
    </source>
</evidence>
<dbReference type="EMBL" id="JABFOF010000011">
    <property type="protein sequence ID" value="KAG2372326.1"/>
    <property type="molecule type" value="Genomic_DNA"/>
</dbReference>
<sequence length="232" mass="25566">MLVATLGNLIRKMGFSQLPVTSNLLLPARKIPPFQVWRMPWVWKQVVQKGDIVIDATCGNGFDTLAMLNLVADDSHDGYVYALDIQEDALNNTSLLLEKSLSSNERQLVKLFNICHSKMENVVARNASVRLVAFNLGYLPGGDKEIITVSETTSLALEAAKRILMPGGLISIVVYVGHPGGREAESRGHWSSIATKVHVLVVHTVSKPQVIDMLEYVHDDEGELEPVSHETI</sequence>
<accession>A0A8T0JGL6</accession>
<dbReference type="Pfam" id="PF06962">
    <property type="entry name" value="rRNA_methylase"/>
    <property type="match status" value="1"/>
</dbReference>
<dbReference type="InterPro" id="IPR010719">
    <property type="entry name" value="MnmM_MeTrfase"/>
</dbReference>
<dbReference type="InterPro" id="IPR029063">
    <property type="entry name" value="SAM-dependent_MTases_sf"/>
</dbReference>
<organism evidence="1 2">
    <name type="scientific">Phaseolus angularis</name>
    <name type="common">Azuki bean</name>
    <name type="synonym">Vigna angularis</name>
    <dbReference type="NCBI Taxonomy" id="3914"/>
    <lineage>
        <taxon>Eukaryota</taxon>
        <taxon>Viridiplantae</taxon>
        <taxon>Streptophyta</taxon>
        <taxon>Embryophyta</taxon>
        <taxon>Tracheophyta</taxon>
        <taxon>Spermatophyta</taxon>
        <taxon>Magnoliopsida</taxon>
        <taxon>eudicotyledons</taxon>
        <taxon>Gunneridae</taxon>
        <taxon>Pentapetalae</taxon>
        <taxon>rosids</taxon>
        <taxon>fabids</taxon>
        <taxon>Fabales</taxon>
        <taxon>Fabaceae</taxon>
        <taxon>Papilionoideae</taxon>
        <taxon>50 kb inversion clade</taxon>
        <taxon>NPAAA clade</taxon>
        <taxon>indigoferoid/millettioid clade</taxon>
        <taxon>Phaseoleae</taxon>
        <taxon>Vigna</taxon>
    </lineage>
</organism>
<dbReference type="PANTHER" id="PTHR35276:SF1">
    <property type="entry name" value="TRNA (MNM(5)S(2)U34)-METHYLTRANSFERASE, CHLOROPLASTIC"/>
    <property type="match status" value="1"/>
</dbReference>
<proteinExistence type="predicted"/>
<protein>
    <recommendedName>
        <fullName evidence="3">rRNA methylase YtqB</fullName>
    </recommendedName>
</protein>
<dbReference type="SUPFAM" id="SSF53335">
    <property type="entry name" value="S-adenosyl-L-methionine-dependent methyltransferases"/>
    <property type="match status" value="1"/>
</dbReference>
<dbReference type="AlphaFoldDB" id="A0A8T0JGL6"/>
<evidence type="ECO:0000313" key="1">
    <source>
        <dbReference type="EMBL" id="KAG2372326.1"/>
    </source>
</evidence>
<gene>
    <name evidence="1" type="ORF">HKW66_Vig0208050</name>
</gene>
<reference evidence="1 2" key="1">
    <citation type="submission" date="2020-05" db="EMBL/GenBank/DDBJ databases">
        <title>Vigna angularis (adzuki bean) Var. LongXiaoDou No. 4 denovo assembly.</title>
        <authorList>
            <person name="Xiang H."/>
        </authorList>
    </citation>
    <scope>NUCLEOTIDE SEQUENCE [LARGE SCALE GENOMIC DNA]</scope>
    <source>
        <tissue evidence="1">Leaf</tissue>
    </source>
</reference>
<dbReference type="PANTHER" id="PTHR35276">
    <property type="entry name" value="S-ADENOSYL-L-METHIONINE-DEPENDENT METHYLTRANSFERASES SUPERFAMILY PROTEIN"/>
    <property type="match status" value="1"/>
</dbReference>